<evidence type="ECO:0000313" key="2">
    <source>
        <dbReference type="Proteomes" id="UP000746690"/>
    </source>
</evidence>
<protein>
    <submittedName>
        <fullName evidence="1">Uncharacterized protein</fullName>
    </submittedName>
</protein>
<accession>A0ABX1RTC6</accession>
<dbReference type="Proteomes" id="UP000746690">
    <property type="component" value="Unassembled WGS sequence"/>
</dbReference>
<name>A0ABX1RTC6_9FLAO</name>
<sequence length="175" mass="20512">MFKNLTYKRKFFLVLIGFVLLFLASYKKTFKHTLAAKKELNHVRQKLANTNNSFNNLYALKNDIKTLDKLIGGRSLNPVHVQQKILDFISKTDPTINIVSIEDVHIFSGKEFLIYSNQIELEGAYESLVKLLYETEKKFKDSRVVSSEFYSKKNYRTNKETLFLKIILQNYEKAK</sequence>
<proteinExistence type="predicted"/>
<gene>
    <name evidence="1" type="ORF">HHX25_00485</name>
</gene>
<dbReference type="EMBL" id="JABBHF010000001">
    <property type="protein sequence ID" value="NMH85968.1"/>
    <property type="molecule type" value="Genomic_DNA"/>
</dbReference>
<organism evidence="1 2">
    <name type="scientific">Flavivirga algicola</name>
    <dbReference type="NCBI Taxonomy" id="2729136"/>
    <lineage>
        <taxon>Bacteria</taxon>
        <taxon>Pseudomonadati</taxon>
        <taxon>Bacteroidota</taxon>
        <taxon>Flavobacteriia</taxon>
        <taxon>Flavobacteriales</taxon>
        <taxon>Flavobacteriaceae</taxon>
        <taxon>Flavivirga</taxon>
    </lineage>
</organism>
<keyword evidence="2" id="KW-1185">Reference proteome</keyword>
<comment type="caution">
    <text evidence="1">The sequence shown here is derived from an EMBL/GenBank/DDBJ whole genome shotgun (WGS) entry which is preliminary data.</text>
</comment>
<dbReference type="RefSeq" id="WP_169668971.1">
    <property type="nucleotide sequence ID" value="NZ_JABBHF010000001.1"/>
</dbReference>
<reference evidence="1 2" key="1">
    <citation type="submission" date="2020-04" db="EMBL/GenBank/DDBJ databases">
        <title>A Flavivirga sp. nov.</title>
        <authorList>
            <person name="Sun X."/>
        </authorList>
    </citation>
    <scope>NUCLEOTIDE SEQUENCE [LARGE SCALE GENOMIC DNA]</scope>
    <source>
        <strain evidence="1 2">Y03</strain>
    </source>
</reference>
<evidence type="ECO:0000313" key="1">
    <source>
        <dbReference type="EMBL" id="NMH85968.1"/>
    </source>
</evidence>